<reference evidence="14" key="1">
    <citation type="submission" date="2016-07" db="EMBL/GenBank/DDBJ databases">
        <authorList>
            <person name="Florea S."/>
            <person name="Webb J.S."/>
            <person name="Jaromczyk J."/>
            <person name="Schardl C.L."/>
        </authorList>
    </citation>
    <scope>NUCLEOTIDE SEQUENCE [LARGE SCALE GENOMIC DNA]</scope>
    <source>
        <strain evidence="14">MIT 01-6242</strain>
    </source>
</reference>
<comment type="subcellular location">
    <subcellularLocation>
        <location evidence="12">Cell membrane</location>
        <topology evidence="12">Peripheral membrane protein</topology>
    </subcellularLocation>
    <subcellularLocation>
        <location evidence="2">Membrane</location>
        <topology evidence="2">Peripheral membrane protein</topology>
    </subcellularLocation>
</comment>
<keyword evidence="4 12" id="KW-0813">Transport</keyword>
<dbReference type="CDD" id="cd12151">
    <property type="entry name" value="F1-ATPase_gamma"/>
    <property type="match status" value="1"/>
</dbReference>
<dbReference type="STRING" id="222136.BBW65_06445"/>
<keyword evidence="8 12" id="KW-0406">Ion transport</keyword>
<evidence type="ECO:0000256" key="9">
    <source>
        <dbReference type="ARBA" id="ARBA00023136"/>
    </source>
</evidence>
<accession>A0A1B1U6U1</accession>
<dbReference type="InterPro" id="IPR000131">
    <property type="entry name" value="ATP_synth_F1_gsu"/>
</dbReference>
<name>A0A1B1U6U1_9HELI</name>
<sequence length="299" mass="33267">MGNNLKEIRRKISSVQNTQKTTRAMKLVSASKLKKAEELAKASKAFAKKIDEVFGEIVQKVALVGFENLDNAIFQASKPRDVKTIDVIFVTSDKGLCGGFNQATIKEVSAMIRRYQQDGIQVRLRGIGKKGISFFQFNEVALLDEMEDLSSTPDYEKAAKFIKRSVDDFVSEATDGLVIVHNGFKTMISQEIKVQTLLPLKVEEYAKEGEAISNMEIEPDESASQILEELSYKYLEYTLYYALLDSLVAEHSARVQAMEAATNNAGNLVRSLTVAYNKARQEAITTELVEINAGVEAMK</sequence>
<comment type="subunit">
    <text evidence="12">F-type ATPases have 2 components, CF(1) - the catalytic core - and CF(0) - the membrane proton channel. CF(1) has five subunits: alpha(3), beta(3), gamma(1), delta(1), epsilon(1). CF(0) has three main subunits: a, b and c.</text>
</comment>
<keyword evidence="14" id="KW-1185">Reference proteome</keyword>
<dbReference type="GO" id="GO:0005886">
    <property type="term" value="C:plasma membrane"/>
    <property type="evidence" value="ECO:0007669"/>
    <property type="project" value="UniProtKB-SubCell"/>
</dbReference>
<dbReference type="Gene3D" id="3.40.1380.10">
    <property type="match status" value="1"/>
</dbReference>
<evidence type="ECO:0000256" key="1">
    <source>
        <dbReference type="ARBA" id="ARBA00003456"/>
    </source>
</evidence>
<evidence type="ECO:0000313" key="14">
    <source>
        <dbReference type="Proteomes" id="UP000092884"/>
    </source>
</evidence>
<dbReference type="Pfam" id="PF00231">
    <property type="entry name" value="ATP-synt"/>
    <property type="match status" value="1"/>
</dbReference>
<evidence type="ECO:0000256" key="4">
    <source>
        <dbReference type="ARBA" id="ARBA00022448"/>
    </source>
</evidence>
<evidence type="ECO:0000256" key="2">
    <source>
        <dbReference type="ARBA" id="ARBA00004170"/>
    </source>
</evidence>
<dbReference type="GO" id="GO:0045259">
    <property type="term" value="C:proton-transporting ATP synthase complex"/>
    <property type="evidence" value="ECO:0007669"/>
    <property type="project" value="UniProtKB-KW"/>
</dbReference>
<evidence type="ECO:0000256" key="8">
    <source>
        <dbReference type="ARBA" id="ARBA00023065"/>
    </source>
</evidence>
<keyword evidence="6" id="KW-0997">Cell inner membrane</keyword>
<gene>
    <name evidence="12" type="primary">atpG</name>
    <name evidence="13" type="ORF">BBW65_06445</name>
</gene>
<dbReference type="GO" id="GO:0005524">
    <property type="term" value="F:ATP binding"/>
    <property type="evidence" value="ECO:0007669"/>
    <property type="project" value="UniProtKB-UniRule"/>
</dbReference>
<keyword evidence="10 12" id="KW-0139">CF(1)</keyword>
<dbReference type="Gene3D" id="1.10.287.80">
    <property type="entry name" value="ATP synthase, gamma subunit, helix hairpin domain"/>
    <property type="match status" value="1"/>
</dbReference>
<comment type="function">
    <text evidence="1 12">Produces ATP from ADP in the presence of a proton gradient across the membrane. The gamma chain is believed to be important in regulating ATPase activity and the flow of protons through the CF(0) complex.</text>
</comment>
<dbReference type="FunFam" id="3.40.1380.10:FF:000006">
    <property type="entry name" value="ATP synthase gamma chain"/>
    <property type="match status" value="1"/>
</dbReference>
<evidence type="ECO:0000256" key="12">
    <source>
        <dbReference type="HAMAP-Rule" id="MF_00815"/>
    </source>
</evidence>
<keyword evidence="11 12" id="KW-0066">ATP synthesis</keyword>
<evidence type="ECO:0000256" key="5">
    <source>
        <dbReference type="ARBA" id="ARBA00022475"/>
    </source>
</evidence>
<keyword evidence="7 12" id="KW-0375">Hydrogen ion transport</keyword>
<dbReference type="OrthoDB" id="9812769at2"/>
<dbReference type="GO" id="GO:0046933">
    <property type="term" value="F:proton-transporting ATP synthase activity, rotational mechanism"/>
    <property type="evidence" value="ECO:0007669"/>
    <property type="project" value="UniProtKB-UniRule"/>
</dbReference>
<proteinExistence type="inferred from homology"/>
<evidence type="ECO:0000256" key="6">
    <source>
        <dbReference type="ARBA" id="ARBA00022519"/>
    </source>
</evidence>
<dbReference type="PRINTS" id="PR00126">
    <property type="entry name" value="ATPASEGAMMA"/>
</dbReference>
<organism evidence="13 14">
    <name type="scientific">Helicobacter enhydrae</name>
    <dbReference type="NCBI Taxonomy" id="222136"/>
    <lineage>
        <taxon>Bacteria</taxon>
        <taxon>Pseudomonadati</taxon>
        <taxon>Campylobacterota</taxon>
        <taxon>Epsilonproteobacteria</taxon>
        <taxon>Campylobacterales</taxon>
        <taxon>Helicobacteraceae</taxon>
        <taxon>Helicobacter</taxon>
    </lineage>
</organism>
<keyword evidence="9 12" id="KW-0472">Membrane</keyword>
<dbReference type="PANTHER" id="PTHR11693">
    <property type="entry name" value="ATP SYNTHASE GAMMA CHAIN"/>
    <property type="match status" value="1"/>
</dbReference>
<protein>
    <recommendedName>
        <fullName evidence="12">ATP synthase gamma chain</fullName>
    </recommendedName>
    <alternativeName>
        <fullName evidence="12">ATP synthase F1 sector gamma subunit</fullName>
    </alternativeName>
    <alternativeName>
        <fullName evidence="12">F-ATPase gamma subunit</fullName>
    </alternativeName>
</protein>
<comment type="similarity">
    <text evidence="3 12">Belongs to the ATPase gamma chain family.</text>
</comment>
<evidence type="ECO:0000313" key="13">
    <source>
        <dbReference type="EMBL" id="ANV98456.1"/>
    </source>
</evidence>
<evidence type="ECO:0000256" key="7">
    <source>
        <dbReference type="ARBA" id="ARBA00022781"/>
    </source>
</evidence>
<dbReference type="AlphaFoldDB" id="A0A1B1U6U1"/>
<dbReference type="KEGG" id="het:BBW65_06445"/>
<dbReference type="InterPro" id="IPR035968">
    <property type="entry name" value="ATP_synth_F1_ATPase_gsu"/>
</dbReference>
<dbReference type="NCBIfam" id="TIGR01146">
    <property type="entry name" value="ATPsyn_F1gamma"/>
    <property type="match status" value="1"/>
</dbReference>
<keyword evidence="5 12" id="KW-1003">Cell membrane</keyword>
<dbReference type="GO" id="GO:0042777">
    <property type="term" value="P:proton motive force-driven plasma membrane ATP synthesis"/>
    <property type="evidence" value="ECO:0007669"/>
    <property type="project" value="UniProtKB-UniRule"/>
</dbReference>
<evidence type="ECO:0000256" key="3">
    <source>
        <dbReference type="ARBA" id="ARBA00007681"/>
    </source>
</evidence>
<dbReference type="Proteomes" id="UP000092884">
    <property type="component" value="Chromosome"/>
</dbReference>
<dbReference type="EMBL" id="CP016503">
    <property type="protein sequence ID" value="ANV98456.1"/>
    <property type="molecule type" value="Genomic_DNA"/>
</dbReference>
<dbReference type="PANTHER" id="PTHR11693:SF22">
    <property type="entry name" value="ATP SYNTHASE SUBUNIT GAMMA, MITOCHONDRIAL"/>
    <property type="match status" value="1"/>
</dbReference>
<dbReference type="SUPFAM" id="SSF52943">
    <property type="entry name" value="ATP synthase (F1-ATPase), gamma subunit"/>
    <property type="match status" value="1"/>
</dbReference>
<dbReference type="HAMAP" id="MF_00815">
    <property type="entry name" value="ATP_synth_gamma_bact"/>
    <property type="match status" value="1"/>
</dbReference>
<evidence type="ECO:0000256" key="10">
    <source>
        <dbReference type="ARBA" id="ARBA00023196"/>
    </source>
</evidence>
<dbReference type="RefSeq" id="WP_066341226.1">
    <property type="nucleotide sequence ID" value="NZ_CP016503.1"/>
</dbReference>
<evidence type="ECO:0000256" key="11">
    <source>
        <dbReference type="ARBA" id="ARBA00023310"/>
    </source>
</evidence>